<accession>A0A937FHL1</accession>
<name>A0A937FHL1_9CLOT</name>
<gene>
    <name evidence="2" type="ORF">JK634_15875</name>
</gene>
<feature type="chain" id="PRO_5037005041" evidence="1">
    <location>
        <begin position="25"/>
        <end position="103"/>
    </location>
</feature>
<evidence type="ECO:0000256" key="1">
    <source>
        <dbReference type="SAM" id="SignalP"/>
    </source>
</evidence>
<keyword evidence="3" id="KW-1185">Reference proteome</keyword>
<comment type="caution">
    <text evidence="2">The sequence shown here is derived from an EMBL/GenBank/DDBJ whole genome shotgun (WGS) entry which is preliminary data.</text>
</comment>
<dbReference type="AlphaFoldDB" id="A0A937FHL1"/>
<keyword evidence="1" id="KW-0732">Signal</keyword>
<dbReference type="Proteomes" id="UP000623681">
    <property type="component" value="Unassembled WGS sequence"/>
</dbReference>
<organism evidence="2 3">
    <name type="scientific">Clostridium paridis</name>
    <dbReference type="NCBI Taxonomy" id="2803863"/>
    <lineage>
        <taxon>Bacteria</taxon>
        <taxon>Bacillati</taxon>
        <taxon>Bacillota</taxon>
        <taxon>Clostridia</taxon>
        <taxon>Eubacteriales</taxon>
        <taxon>Clostridiaceae</taxon>
        <taxon>Clostridium</taxon>
    </lineage>
</organism>
<evidence type="ECO:0000313" key="2">
    <source>
        <dbReference type="EMBL" id="MBL4933293.1"/>
    </source>
</evidence>
<dbReference type="EMBL" id="JAESWA010000023">
    <property type="protein sequence ID" value="MBL4933293.1"/>
    <property type="molecule type" value="Genomic_DNA"/>
</dbReference>
<dbReference type="RefSeq" id="WP_202768710.1">
    <property type="nucleotide sequence ID" value="NZ_JAESWA010000023.1"/>
</dbReference>
<feature type="signal peptide" evidence="1">
    <location>
        <begin position="1"/>
        <end position="24"/>
    </location>
</feature>
<protein>
    <submittedName>
        <fullName evidence="2">Uncharacterized protein</fullName>
    </submittedName>
</protein>
<sequence>MKRFIVFFIILSCISFNTITPTYATTLFKEGVYKLSDLNVPEGEFYSAVNLSKENEVLLQIYDEKQVLLQFLKMPPGTKKVNLVALKPTYRIVILGNGQISIT</sequence>
<evidence type="ECO:0000313" key="3">
    <source>
        <dbReference type="Proteomes" id="UP000623681"/>
    </source>
</evidence>
<proteinExistence type="predicted"/>
<reference evidence="2" key="1">
    <citation type="submission" date="2021-01" db="EMBL/GenBank/DDBJ databases">
        <title>Genome public.</title>
        <authorList>
            <person name="Liu C."/>
            <person name="Sun Q."/>
        </authorList>
    </citation>
    <scope>NUCLEOTIDE SEQUENCE</scope>
    <source>
        <strain evidence="2">YIM B02565</strain>
    </source>
</reference>